<keyword evidence="5 8" id="KW-0720">Serine protease</keyword>
<dbReference type="Pfam" id="PF09286">
    <property type="entry name" value="Pro-kuma_activ"/>
    <property type="match status" value="1"/>
</dbReference>
<comment type="subcellular location">
    <subcellularLocation>
        <location evidence="1">Secreted</location>
        <location evidence="1">Extracellular space</location>
    </subcellularLocation>
</comment>
<dbReference type="CDD" id="cd11377">
    <property type="entry name" value="Pro-peptidase_S53"/>
    <property type="match status" value="1"/>
</dbReference>
<dbReference type="InterPro" id="IPR015366">
    <property type="entry name" value="S53_propep"/>
</dbReference>
<feature type="domain" description="Peptidase S53" evidence="11">
    <location>
        <begin position="296"/>
        <end position="735"/>
    </location>
</feature>
<reference evidence="12" key="1">
    <citation type="journal article" date="2023" name="Mol. Phylogenet. Evol.">
        <title>Genome-scale phylogeny and comparative genomics of the fungal order Sordariales.</title>
        <authorList>
            <person name="Hensen N."/>
            <person name="Bonometti L."/>
            <person name="Westerberg I."/>
            <person name="Brannstrom I.O."/>
            <person name="Guillou S."/>
            <person name="Cros-Aarteil S."/>
            <person name="Calhoun S."/>
            <person name="Haridas S."/>
            <person name="Kuo A."/>
            <person name="Mondo S."/>
            <person name="Pangilinan J."/>
            <person name="Riley R."/>
            <person name="LaButti K."/>
            <person name="Andreopoulos B."/>
            <person name="Lipzen A."/>
            <person name="Chen C."/>
            <person name="Yan M."/>
            <person name="Daum C."/>
            <person name="Ng V."/>
            <person name="Clum A."/>
            <person name="Steindorff A."/>
            <person name="Ohm R.A."/>
            <person name="Martin F."/>
            <person name="Silar P."/>
            <person name="Natvig D.O."/>
            <person name="Lalanne C."/>
            <person name="Gautier V."/>
            <person name="Ament-Velasquez S.L."/>
            <person name="Kruys A."/>
            <person name="Hutchinson M.I."/>
            <person name="Powell A.J."/>
            <person name="Barry K."/>
            <person name="Miller A.N."/>
            <person name="Grigoriev I.V."/>
            <person name="Debuchy R."/>
            <person name="Gladieux P."/>
            <person name="Hiltunen Thoren M."/>
            <person name="Johannesson H."/>
        </authorList>
    </citation>
    <scope>NUCLEOTIDE SEQUENCE</scope>
    <source>
        <strain evidence="12">PSN309</strain>
    </source>
</reference>
<name>A0AAN6WNW5_9PEZI</name>
<feature type="binding site" evidence="8">
    <location>
        <position position="708"/>
    </location>
    <ligand>
        <name>Ca(2+)</name>
        <dbReference type="ChEBI" id="CHEBI:29108"/>
    </ligand>
</feature>
<keyword evidence="4 8" id="KW-0378">Hydrolase</keyword>
<dbReference type="PROSITE" id="PS51695">
    <property type="entry name" value="SEDOLISIN"/>
    <property type="match status" value="1"/>
</dbReference>
<keyword evidence="13" id="KW-1185">Reference proteome</keyword>
<feature type="active site" description="Charge relay system" evidence="8">
    <location>
        <position position="373"/>
    </location>
</feature>
<keyword evidence="3 8" id="KW-0479">Metal-binding</keyword>
<evidence type="ECO:0000313" key="13">
    <source>
        <dbReference type="Proteomes" id="UP001302126"/>
    </source>
</evidence>
<dbReference type="SUPFAM" id="SSF54897">
    <property type="entry name" value="Protease propeptides/inhibitors"/>
    <property type="match status" value="1"/>
</dbReference>
<keyword evidence="2 8" id="KW-0645">Protease</keyword>
<keyword evidence="6 8" id="KW-0106">Calcium</keyword>
<evidence type="ECO:0000256" key="2">
    <source>
        <dbReference type="ARBA" id="ARBA00022670"/>
    </source>
</evidence>
<feature type="chain" id="PRO_5042889173" evidence="10">
    <location>
        <begin position="20"/>
        <end position="735"/>
    </location>
</feature>
<evidence type="ECO:0000256" key="8">
    <source>
        <dbReference type="PROSITE-ProRule" id="PRU01032"/>
    </source>
</evidence>
<proteinExistence type="predicted"/>
<dbReference type="CDD" id="cd04056">
    <property type="entry name" value="Peptidases_S53"/>
    <property type="match status" value="1"/>
</dbReference>
<evidence type="ECO:0000256" key="3">
    <source>
        <dbReference type="ARBA" id="ARBA00022723"/>
    </source>
</evidence>
<dbReference type="Gene3D" id="3.40.50.200">
    <property type="entry name" value="Peptidase S8/S53 domain"/>
    <property type="match status" value="1"/>
</dbReference>
<feature type="active site" description="Charge relay system" evidence="8">
    <location>
        <position position="377"/>
    </location>
</feature>
<evidence type="ECO:0000256" key="10">
    <source>
        <dbReference type="SAM" id="SignalP"/>
    </source>
</evidence>
<dbReference type="InterPro" id="IPR036852">
    <property type="entry name" value="Peptidase_S8/S53_dom_sf"/>
</dbReference>
<dbReference type="GO" id="GO:0006508">
    <property type="term" value="P:proteolysis"/>
    <property type="evidence" value="ECO:0007669"/>
    <property type="project" value="UniProtKB-KW"/>
</dbReference>
<keyword evidence="7" id="KW-0865">Zymogen</keyword>
<dbReference type="PANTHER" id="PTHR14218:SF19">
    <property type="entry name" value="SERINE PROTEASE AORO, PUTATIVE (AFU_ORTHOLOGUE AFUA_6G10250)-RELATED"/>
    <property type="match status" value="1"/>
</dbReference>
<comment type="caution">
    <text evidence="12">The sequence shown here is derived from an EMBL/GenBank/DDBJ whole genome shotgun (WGS) entry which is preliminary data.</text>
</comment>
<evidence type="ECO:0000256" key="5">
    <source>
        <dbReference type="ARBA" id="ARBA00022825"/>
    </source>
</evidence>
<feature type="binding site" evidence="8">
    <location>
        <position position="727"/>
    </location>
    <ligand>
        <name>Ca(2+)</name>
        <dbReference type="ChEBI" id="CHEBI:29108"/>
    </ligand>
</feature>
<feature type="binding site" evidence="8">
    <location>
        <position position="729"/>
    </location>
    <ligand>
        <name>Ca(2+)</name>
        <dbReference type="ChEBI" id="CHEBI:29108"/>
    </ligand>
</feature>
<dbReference type="GO" id="GO:0008240">
    <property type="term" value="F:tripeptidyl-peptidase activity"/>
    <property type="evidence" value="ECO:0007669"/>
    <property type="project" value="TreeGrafter"/>
</dbReference>
<reference evidence="12" key="2">
    <citation type="submission" date="2023-05" db="EMBL/GenBank/DDBJ databases">
        <authorList>
            <consortium name="Lawrence Berkeley National Laboratory"/>
            <person name="Steindorff A."/>
            <person name="Hensen N."/>
            <person name="Bonometti L."/>
            <person name="Westerberg I."/>
            <person name="Brannstrom I.O."/>
            <person name="Guillou S."/>
            <person name="Cros-Aarteil S."/>
            <person name="Calhoun S."/>
            <person name="Haridas S."/>
            <person name="Kuo A."/>
            <person name="Mondo S."/>
            <person name="Pangilinan J."/>
            <person name="Riley R."/>
            <person name="Labutti K."/>
            <person name="Andreopoulos B."/>
            <person name="Lipzen A."/>
            <person name="Chen C."/>
            <person name="Yanf M."/>
            <person name="Daum C."/>
            <person name="Ng V."/>
            <person name="Clum A."/>
            <person name="Ohm R."/>
            <person name="Martin F."/>
            <person name="Silar P."/>
            <person name="Natvig D."/>
            <person name="Lalanne C."/>
            <person name="Gautier V."/>
            <person name="Ament-Velasquez S.L."/>
            <person name="Kruys A."/>
            <person name="Hutchinson M.I."/>
            <person name="Powell A.J."/>
            <person name="Barry K."/>
            <person name="Miller A.N."/>
            <person name="Grigoriev I.V."/>
            <person name="Debuchy R."/>
            <person name="Gladieux P."/>
            <person name="Thoren M.H."/>
            <person name="Johannesson H."/>
        </authorList>
    </citation>
    <scope>NUCLEOTIDE SEQUENCE</scope>
    <source>
        <strain evidence="12">PSN309</strain>
    </source>
</reference>
<feature type="compositionally biased region" description="Gly residues" evidence="9">
    <location>
        <begin position="230"/>
        <end position="268"/>
    </location>
</feature>
<dbReference type="GO" id="GO:0046872">
    <property type="term" value="F:metal ion binding"/>
    <property type="evidence" value="ECO:0007669"/>
    <property type="project" value="UniProtKB-UniRule"/>
</dbReference>
<dbReference type="InterPro" id="IPR030400">
    <property type="entry name" value="Sedolisin_dom"/>
</dbReference>
<dbReference type="InterPro" id="IPR050819">
    <property type="entry name" value="Tripeptidyl-peptidase_I"/>
</dbReference>
<comment type="cofactor">
    <cofactor evidence="8">
        <name>Ca(2+)</name>
        <dbReference type="ChEBI" id="CHEBI:29108"/>
    </cofactor>
    <text evidence="8">Binds 1 Ca(2+) ion per subunit.</text>
</comment>
<feature type="active site" description="Charge relay system" evidence="8">
    <location>
        <position position="667"/>
    </location>
</feature>
<organism evidence="12 13">
    <name type="scientific">Podospora australis</name>
    <dbReference type="NCBI Taxonomy" id="1536484"/>
    <lineage>
        <taxon>Eukaryota</taxon>
        <taxon>Fungi</taxon>
        <taxon>Dikarya</taxon>
        <taxon>Ascomycota</taxon>
        <taxon>Pezizomycotina</taxon>
        <taxon>Sordariomycetes</taxon>
        <taxon>Sordariomycetidae</taxon>
        <taxon>Sordariales</taxon>
        <taxon>Podosporaceae</taxon>
        <taxon>Podospora</taxon>
    </lineage>
</organism>
<dbReference type="GO" id="GO:0004252">
    <property type="term" value="F:serine-type endopeptidase activity"/>
    <property type="evidence" value="ECO:0007669"/>
    <property type="project" value="UniProtKB-UniRule"/>
</dbReference>
<protein>
    <submittedName>
        <fullName evidence="12">Protease</fullName>
    </submittedName>
</protein>
<evidence type="ECO:0000256" key="1">
    <source>
        <dbReference type="ARBA" id="ARBA00004239"/>
    </source>
</evidence>
<feature type="region of interest" description="Disordered" evidence="9">
    <location>
        <begin position="209"/>
        <end position="282"/>
    </location>
</feature>
<dbReference type="Proteomes" id="UP001302126">
    <property type="component" value="Unassembled WGS sequence"/>
</dbReference>
<evidence type="ECO:0000256" key="4">
    <source>
        <dbReference type="ARBA" id="ARBA00022801"/>
    </source>
</evidence>
<keyword evidence="10" id="KW-0732">Signal</keyword>
<feature type="signal peptide" evidence="10">
    <location>
        <begin position="1"/>
        <end position="19"/>
    </location>
</feature>
<evidence type="ECO:0000313" key="12">
    <source>
        <dbReference type="EMBL" id="KAK4185415.1"/>
    </source>
</evidence>
<dbReference type="GO" id="GO:0005576">
    <property type="term" value="C:extracellular region"/>
    <property type="evidence" value="ECO:0007669"/>
    <property type="project" value="UniProtKB-SubCell"/>
</dbReference>
<dbReference type="AlphaFoldDB" id="A0AAN6WNW5"/>
<accession>A0AAN6WNW5</accession>
<evidence type="ECO:0000256" key="7">
    <source>
        <dbReference type="ARBA" id="ARBA00023145"/>
    </source>
</evidence>
<evidence type="ECO:0000259" key="11">
    <source>
        <dbReference type="PROSITE" id="PS51695"/>
    </source>
</evidence>
<dbReference type="PANTHER" id="PTHR14218">
    <property type="entry name" value="PROTEASE S8 TRIPEPTIDYL PEPTIDASE I CLN2"/>
    <property type="match status" value="1"/>
</dbReference>
<dbReference type="SUPFAM" id="SSF52743">
    <property type="entry name" value="Subtilisin-like"/>
    <property type="match status" value="1"/>
</dbReference>
<sequence length="735" mass="80408">MLRSAFLFLFTVVVSLVEAVSIKVPRGYKLHERHHGGLVQGWVKRDRVEGNTTLPVRISLKQGRELEERGARLLMDISDPKSPNYGKHLTPEEVVEFFAPQKQALEDVKGWLVGSGIEEKRLGLSANKQWLQFDAPAEEVEKLLYARFHVFEHAESGIKNVACSEYHIPHHVSHHIDYVTPGIKLMAGGYDEGVVKRMIGKRWFEWARKGNRNKGGKNGDKNNGKDKGKGGGGKGGSSGNGSGPGKGSGSGSGAGNGSGSGSGSGSNSGNGNNQPNVEIPDPNEAEFKITTGCDEDITPQCIRNQYQIPNGTRATKGNELGIFQSLNQHYNQEDMDNYYKYVAPWVPKGTHPELRAINGAYGPTPDVQQAGEEANLDFQVAIPLIYPQKTFLFQTDDEWYQQDQQRADTKYLGFFNTFFDALDGSYCTLAAFNQSGNCVDDSCRDPEYPNPNHDRYGYQGDLMCGAYRPTNVISISYSGFEHSWPESYMRRQCMEIMKLSLQGITVVESSGDYGVGGRRGNPNAGCLGPAADVFSPRIMGNCPYVLSVGATVLKPDSKARGKFVETATERFASGGGFSNVFMRPPWQERAVSSYIKKANVSEMGYNLTATAASTPYGWEPSLLGGVLSSHRGKRFNKGGRGYPDVAAIGDNYRIVLRGYADNMSGTSVSVPIWASILTLINEERLARGKRPVGFIHQVLYDHPEVFNDIVEGSNPGCGTNGFPVKEGWDPVTGLG</sequence>
<evidence type="ECO:0000256" key="6">
    <source>
        <dbReference type="ARBA" id="ARBA00022837"/>
    </source>
</evidence>
<feature type="binding site" evidence="8">
    <location>
        <position position="709"/>
    </location>
    <ligand>
        <name>Ca(2+)</name>
        <dbReference type="ChEBI" id="CHEBI:29108"/>
    </ligand>
</feature>
<dbReference type="EMBL" id="MU864450">
    <property type="protein sequence ID" value="KAK4185415.1"/>
    <property type="molecule type" value="Genomic_DNA"/>
</dbReference>
<evidence type="ECO:0000256" key="9">
    <source>
        <dbReference type="SAM" id="MobiDB-lite"/>
    </source>
</evidence>
<gene>
    <name evidence="12" type="ORF">QBC35DRAFT_537687</name>
</gene>
<feature type="compositionally biased region" description="Basic and acidic residues" evidence="9">
    <location>
        <begin position="217"/>
        <end position="229"/>
    </location>
</feature>
<dbReference type="SMART" id="SM00944">
    <property type="entry name" value="Pro-kuma_activ"/>
    <property type="match status" value="1"/>
</dbReference>